<dbReference type="CDD" id="cd03313">
    <property type="entry name" value="enolase"/>
    <property type="match status" value="1"/>
</dbReference>
<feature type="binding site" evidence="9">
    <location>
        <position position="329"/>
    </location>
    <ligand>
        <name>substrate</name>
    </ligand>
</feature>
<keyword evidence="14" id="KW-1185">Reference proteome</keyword>
<dbReference type="GO" id="GO:0000287">
    <property type="term" value="F:magnesium ion binding"/>
    <property type="evidence" value="ECO:0007669"/>
    <property type="project" value="InterPro"/>
</dbReference>
<dbReference type="PRINTS" id="PR00148">
    <property type="entry name" value="ENOLASE"/>
</dbReference>
<dbReference type="GO" id="GO:0004634">
    <property type="term" value="F:phosphopyruvate hydratase activity"/>
    <property type="evidence" value="ECO:0007669"/>
    <property type="project" value="UniProtKB-EC"/>
</dbReference>
<dbReference type="SMART" id="SM01192">
    <property type="entry name" value="Enolase_C"/>
    <property type="match status" value="1"/>
</dbReference>
<dbReference type="InterPro" id="IPR036849">
    <property type="entry name" value="Enolase-like_C_sf"/>
</dbReference>
<dbReference type="EC" id="4.2.1.11" evidence="3"/>
<dbReference type="Proteomes" id="UP000694541">
    <property type="component" value="Unplaced"/>
</dbReference>
<dbReference type="FunFam" id="3.30.390.10:FF:000001">
    <property type="entry name" value="Enolase"/>
    <property type="match status" value="1"/>
</dbReference>
<dbReference type="InterPro" id="IPR029017">
    <property type="entry name" value="Enolase-like_N"/>
</dbReference>
<feature type="binding site" evidence="10">
    <location>
        <position position="329"/>
    </location>
    <ligand>
        <name>Mg(2+)</name>
        <dbReference type="ChEBI" id="CHEBI:18420"/>
    </ligand>
</feature>
<evidence type="ECO:0000256" key="6">
    <source>
        <dbReference type="ARBA" id="ARBA00023239"/>
    </source>
</evidence>
<dbReference type="AlphaFoldDB" id="A0A8B9MAH3"/>
<dbReference type="Pfam" id="PF03952">
    <property type="entry name" value="Enolase_N"/>
    <property type="match status" value="1"/>
</dbReference>
<feature type="binding site" evidence="9">
    <location>
        <position position="354"/>
    </location>
    <ligand>
        <name>substrate</name>
    </ligand>
</feature>
<comment type="cofactor">
    <cofactor evidence="10">
        <name>Mg(2+)</name>
        <dbReference type="ChEBI" id="CHEBI:18420"/>
    </cofactor>
    <text evidence="10">Mg(2+) is required for catalysis and for stabilizing the dimer.</text>
</comment>
<dbReference type="UniPathway" id="UPA00109">
    <property type="reaction ID" value="UER00187"/>
</dbReference>
<dbReference type="PANTHER" id="PTHR11902:SF10">
    <property type="entry name" value="GAMMA-ENOLASE"/>
    <property type="match status" value="1"/>
</dbReference>
<evidence type="ECO:0000256" key="7">
    <source>
        <dbReference type="ARBA" id="ARBA00031125"/>
    </source>
</evidence>
<dbReference type="SMART" id="SM01193">
    <property type="entry name" value="Enolase_N"/>
    <property type="match status" value="1"/>
</dbReference>
<accession>A0A8B9MAH3</accession>
<feature type="binding site" evidence="9">
    <location>
        <position position="225"/>
    </location>
    <ligand>
        <name>substrate</name>
    </ligand>
</feature>
<dbReference type="InterPro" id="IPR020810">
    <property type="entry name" value="Enolase_C"/>
</dbReference>
<dbReference type="PANTHER" id="PTHR11902">
    <property type="entry name" value="ENOLASE"/>
    <property type="match status" value="1"/>
</dbReference>
<feature type="binding site" evidence="9">
    <location>
        <begin position="406"/>
        <end position="409"/>
    </location>
    <ligand>
        <name>substrate</name>
    </ligand>
</feature>
<feature type="binding site" evidence="9">
    <location>
        <position position="430"/>
    </location>
    <ligand>
        <name>substrate</name>
    </ligand>
</feature>
<dbReference type="InterPro" id="IPR020811">
    <property type="entry name" value="Enolase_N"/>
</dbReference>
<protein>
    <recommendedName>
        <fullName evidence="3">phosphopyruvate hydratase</fullName>
        <ecNumber evidence="3">4.2.1.11</ecNumber>
    </recommendedName>
    <alternativeName>
        <fullName evidence="7">2-phospho-D-glycerate hydro-lyase</fullName>
    </alternativeName>
</protein>
<evidence type="ECO:0000256" key="1">
    <source>
        <dbReference type="ARBA" id="ARBA00005031"/>
    </source>
</evidence>
<reference evidence="13" key="1">
    <citation type="submission" date="2025-08" db="UniProtKB">
        <authorList>
            <consortium name="Ensembl"/>
        </authorList>
    </citation>
    <scope>IDENTIFICATION</scope>
</reference>
<dbReference type="Pfam" id="PF00113">
    <property type="entry name" value="Enolase_C"/>
    <property type="match status" value="2"/>
</dbReference>
<evidence type="ECO:0000256" key="3">
    <source>
        <dbReference type="ARBA" id="ARBA00012058"/>
    </source>
</evidence>
<keyword evidence="6" id="KW-0456">Lyase</keyword>
<dbReference type="Gene3D" id="3.30.390.10">
    <property type="entry name" value="Enolase-like, N-terminal domain"/>
    <property type="match status" value="1"/>
</dbReference>
<dbReference type="PROSITE" id="PS00164">
    <property type="entry name" value="ENOLASE"/>
    <property type="match status" value="1"/>
</dbReference>
<proteinExistence type="inferred from homology"/>
<dbReference type="GO" id="GO:0006096">
    <property type="term" value="P:glycolytic process"/>
    <property type="evidence" value="ECO:0007669"/>
    <property type="project" value="UniProtKB-UniPathway"/>
</dbReference>
<dbReference type="SUPFAM" id="SSF54826">
    <property type="entry name" value="Enolase N-terminal domain-like"/>
    <property type="match status" value="1"/>
</dbReference>
<evidence type="ECO:0000313" key="14">
    <source>
        <dbReference type="Proteomes" id="UP000694541"/>
    </source>
</evidence>
<name>A0A8B9MAH3_9AVES</name>
<feature type="binding site" evidence="9">
    <location>
        <position position="234"/>
    </location>
    <ligand>
        <name>substrate</name>
    </ligand>
</feature>
<comment type="pathway">
    <text evidence="1">Carbohydrate degradation; glycolysis; pyruvate from D-glyceraldehyde 3-phosphate: step 4/5.</text>
</comment>
<evidence type="ECO:0000259" key="11">
    <source>
        <dbReference type="SMART" id="SM01192"/>
    </source>
</evidence>
<evidence type="ECO:0000256" key="4">
    <source>
        <dbReference type="ARBA" id="ARBA00022842"/>
    </source>
</evidence>
<evidence type="ECO:0000259" key="12">
    <source>
        <dbReference type="SMART" id="SM01193"/>
    </source>
</evidence>
<evidence type="ECO:0000256" key="5">
    <source>
        <dbReference type="ARBA" id="ARBA00023152"/>
    </source>
</evidence>
<feature type="active site" description="Proton acceptor" evidence="8">
    <location>
        <position position="379"/>
    </location>
</feature>
<feature type="active site" description="Proton donor" evidence="8">
    <location>
        <position position="277"/>
    </location>
</feature>
<feature type="domain" description="Enolase C-terminal TIM barrel" evidence="11">
    <location>
        <begin position="209"/>
        <end position="467"/>
    </location>
</feature>
<reference evidence="13" key="2">
    <citation type="submission" date="2025-09" db="UniProtKB">
        <authorList>
            <consortium name="Ensembl"/>
        </authorList>
    </citation>
    <scope>IDENTIFICATION</scope>
</reference>
<evidence type="ECO:0000256" key="8">
    <source>
        <dbReference type="PIRSR" id="PIRSR001400-1"/>
    </source>
</evidence>
<dbReference type="Ensembl" id="ENSANIT00000006593.1">
    <property type="protein sequence ID" value="ENSANIP00000006379.1"/>
    <property type="gene ID" value="ENSANIG00000004299.1"/>
</dbReference>
<dbReference type="SFLD" id="SFLDS00001">
    <property type="entry name" value="Enolase"/>
    <property type="match status" value="1"/>
</dbReference>
<dbReference type="GO" id="GO:0000015">
    <property type="term" value="C:phosphopyruvate hydratase complex"/>
    <property type="evidence" value="ECO:0007669"/>
    <property type="project" value="InterPro"/>
</dbReference>
<evidence type="ECO:0000256" key="10">
    <source>
        <dbReference type="PIRSR" id="PIRSR001400-3"/>
    </source>
</evidence>
<dbReference type="Gene3D" id="3.20.20.120">
    <property type="entry name" value="Enolase-like C-terminal domain"/>
    <property type="match status" value="2"/>
</dbReference>
<evidence type="ECO:0000313" key="13">
    <source>
        <dbReference type="Ensembl" id="ENSANIP00000006379.1"/>
    </source>
</evidence>
<keyword evidence="4 10" id="KW-0460">Magnesium</keyword>
<evidence type="ECO:0000256" key="9">
    <source>
        <dbReference type="PIRSR" id="PIRSR001400-2"/>
    </source>
</evidence>
<sequence length="470" mass="51423">MARALLQRKLAAARARLRRKFPRRVPDGVRSAAKAADGGSQPRWTWWRALRGLQRALVSLHESPQLTMAVERIHAREILDSRGNPTVEVDLYTHKGMFRAAVPSGASTGIYEALELRDNDKSRFLGKGVLQAVDHINSTVAPALVGSGLSVVDQEKIDNLMLEMDGTENKSKFGANAILGVSLAVCKAGAAEKDVPLYRHIADLAGNSDLILPVPAFNVINGGSHAGNKLAMQEFMILPVGAESFRDAMRIGAEVYHNLKSVIKEKYGKDATNVGDEGGFAPNILENSEALELLKEAIDKAGYTDKIVIDELGDLYQSFVRDYPVVSIEDPFDQDDWEAWSKFTANVGIQIVGDDLTVTNPKRIERAVEEKACNCLLLKVNQIGSVTEAIQACKLAQENGWGVMVSHRSGETEDTFIADLVVGLCTGQIKTGAPCRSERLAKYNQLMRIEEELGDEARFAGHNFRNPSVL</sequence>
<dbReference type="PIRSF" id="PIRSF001400">
    <property type="entry name" value="Enolase"/>
    <property type="match status" value="1"/>
</dbReference>
<comment type="similarity">
    <text evidence="2">Belongs to the enolase family.</text>
</comment>
<dbReference type="SUPFAM" id="SSF51604">
    <property type="entry name" value="Enolase C-terminal domain-like"/>
    <property type="match status" value="1"/>
</dbReference>
<keyword evidence="10" id="KW-0479">Metal-binding</keyword>
<evidence type="ECO:0000256" key="2">
    <source>
        <dbReference type="ARBA" id="ARBA00009604"/>
    </source>
</evidence>
<feature type="binding site" evidence="10">
    <location>
        <position position="354"/>
    </location>
    <ligand>
        <name>Mg(2+)</name>
        <dbReference type="ChEBI" id="CHEBI:18420"/>
    </ligand>
</feature>
<dbReference type="InterPro" id="IPR000941">
    <property type="entry name" value="Enolase"/>
</dbReference>
<dbReference type="InterPro" id="IPR020809">
    <property type="entry name" value="Enolase_CS"/>
</dbReference>
<feature type="domain" description="Enolase N-terminal" evidence="12">
    <location>
        <begin position="70"/>
        <end position="201"/>
    </location>
</feature>
<keyword evidence="5" id="KW-0324">Glycolysis</keyword>
<organism evidence="13 14">
    <name type="scientific">Accipiter nisus</name>
    <name type="common">Eurasian sparrowhawk</name>
    <dbReference type="NCBI Taxonomy" id="211598"/>
    <lineage>
        <taxon>Eukaryota</taxon>
        <taxon>Metazoa</taxon>
        <taxon>Chordata</taxon>
        <taxon>Craniata</taxon>
        <taxon>Vertebrata</taxon>
        <taxon>Euteleostomi</taxon>
        <taxon>Archelosauria</taxon>
        <taxon>Archosauria</taxon>
        <taxon>Dinosauria</taxon>
        <taxon>Saurischia</taxon>
        <taxon>Theropoda</taxon>
        <taxon>Coelurosauria</taxon>
        <taxon>Aves</taxon>
        <taxon>Neognathae</taxon>
        <taxon>Neoaves</taxon>
        <taxon>Telluraves</taxon>
        <taxon>Accipitrimorphae</taxon>
        <taxon>Accipitriformes</taxon>
        <taxon>Accipitridae</taxon>
        <taxon>Accipitrinae</taxon>
        <taxon>Accipiter</taxon>
    </lineage>
</organism>
<dbReference type="HAMAP" id="MF_00318">
    <property type="entry name" value="Enolase"/>
    <property type="match status" value="1"/>
</dbReference>